<feature type="domain" description="HTH merR-type" evidence="4">
    <location>
        <begin position="123"/>
        <end position="191"/>
    </location>
</feature>
<evidence type="ECO:0000256" key="1">
    <source>
        <dbReference type="ARBA" id="ARBA00023015"/>
    </source>
</evidence>
<dbReference type="SUPFAM" id="SSF46955">
    <property type="entry name" value="Putative DNA-binding domain"/>
    <property type="match status" value="2"/>
</dbReference>
<reference evidence="5 6" key="1">
    <citation type="submission" date="2020-08" db="EMBL/GenBank/DDBJ databases">
        <title>Genomic Encyclopedia of Type Strains, Phase III (KMG-III): the genomes of soil and plant-associated and newly described type strains.</title>
        <authorList>
            <person name="Whitman W."/>
        </authorList>
    </citation>
    <scope>NUCLEOTIDE SEQUENCE [LARGE SCALE GENOMIC DNA]</scope>
    <source>
        <strain evidence="5 6">CECT 8693</strain>
    </source>
</reference>
<name>A0A7W3SUV8_9BACL</name>
<organism evidence="5 6">
    <name type="scientific">Fontibacillus solani</name>
    <dbReference type="NCBI Taxonomy" id="1572857"/>
    <lineage>
        <taxon>Bacteria</taxon>
        <taxon>Bacillati</taxon>
        <taxon>Bacillota</taxon>
        <taxon>Bacilli</taxon>
        <taxon>Bacillales</taxon>
        <taxon>Paenibacillaceae</taxon>
        <taxon>Fontibacillus</taxon>
    </lineage>
</organism>
<dbReference type="PROSITE" id="PS50937">
    <property type="entry name" value="HTH_MERR_2"/>
    <property type="match status" value="2"/>
</dbReference>
<dbReference type="RefSeq" id="WP_182536470.1">
    <property type="nucleotide sequence ID" value="NZ_JACJIP010000018.1"/>
</dbReference>
<dbReference type="GO" id="GO:0003677">
    <property type="term" value="F:DNA binding"/>
    <property type="evidence" value="ECO:0007669"/>
    <property type="project" value="UniProtKB-KW"/>
</dbReference>
<sequence length="243" mass="28352">MYQTTEIASKAGIHPNTVRIYEEWGYISPVPRADNGYRIYSDLHLFQLQVARTAFRCEIVQGQIREKARTIVQTSGREDFRTAIKLAEDYLTHLEKEHIRALEAIELVEKWLDGKDSPISAETYTRNEVAQLLEVSNEIIRNWERNGLLTVPRLPNGYRRYTEKEMNRMKIIRSLRHAHYSMSAILRLLNTTEESTELNVKQVLDTPAEYEDIVTVTDRLIHSLEDAIWSAREVIRLLNQAVR</sequence>
<dbReference type="AlphaFoldDB" id="A0A7W3SUV8"/>
<dbReference type="Gene3D" id="1.10.1660.10">
    <property type="match status" value="2"/>
</dbReference>
<accession>A0A7W3SUV8</accession>
<dbReference type="InterPro" id="IPR000551">
    <property type="entry name" value="MerR-type_HTH_dom"/>
</dbReference>
<dbReference type="Proteomes" id="UP000567067">
    <property type="component" value="Unassembled WGS sequence"/>
</dbReference>
<feature type="domain" description="HTH merR-type" evidence="4">
    <location>
        <begin position="1"/>
        <end position="70"/>
    </location>
</feature>
<protein>
    <submittedName>
        <fullName evidence="5">DNA-binding transcriptional MerR regulator</fullName>
    </submittedName>
</protein>
<dbReference type="Pfam" id="PF13411">
    <property type="entry name" value="MerR_1"/>
    <property type="match status" value="1"/>
</dbReference>
<gene>
    <name evidence="5" type="ORF">FHR92_002856</name>
</gene>
<dbReference type="InterPro" id="IPR047057">
    <property type="entry name" value="MerR_fam"/>
</dbReference>
<dbReference type="InterPro" id="IPR009061">
    <property type="entry name" value="DNA-bd_dom_put_sf"/>
</dbReference>
<comment type="caution">
    <text evidence="5">The sequence shown here is derived from an EMBL/GenBank/DDBJ whole genome shotgun (WGS) entry which is preliminary data.</text>
</comment>
<dbReference type="CDD" id="cd00592">
    <property type="entry name" value="HTH_MerR-like"/>
    <property type="match status" value="1"/>
</dbReference>
<dbReference type="Pfam" id="PF00376">
    <property type="entry name" value="MerR"/>
    <property type="match status" value="1"/>
</dbReference>
<proteinExistence type="predicted"/>
<dbReference type="GO" id="GO:0003700">
    <property type="term" value="F:DNA-binding transcription factor activity"/>
    <property type="evidence" value="ECO:0007669"/>
    <property type="project" value="InterPro"/>
</dbReference>
<keyword evidence="3" id="KW-0804">Transcription</keyword>
<dbReference type="SMART" id="SM00422">
    <property type="entry name" value="HTH_MERR"/>
    <property type="match status" value="2"/>
</dbReference>
<keyword evidence="1" id="KW-0805">Transcription regulation</keyword>
<dbReference type="PANTHER" id="PTHR30204">
    <property type="entry name" value="REDOX-CYCLING DRUG-SENSING TRANSCRIPTIONAL ACTIVATOR SOXR"/>
    <property type="match status" value="1"/>
</dbReference>
<evidence type="ECO:0000313" key="6">
    <source>
        <dbReference type="Proteomes" id="UP000567067"/>
    </source>
</evidence>
<evidence type="ECO:0000259" key="4">
    <source>
        <dbReference type="PROSITE" id="PS50937"/>
    </source>
</evidence>
<keyword evidence="6" id="KW-1185">Reference proteome</keyword>
<dbReference type="EMBL" id="JACJIP010000018">
    <property type="protein sequence ID" value="MBA9086378.1"/>
    <property type="molecule type" value="Genomic_DNA"/>
</dbReference>
<dbReference type="PANTHER" id="PTHR30204:SF94">
    <property type="entry name" value="HEAVY METAL-DEPENDENT TRANSCRIPTIONAL REGULATOR HI_0293-RELATED"/>
    <property type="match status" value="1"/>
</dbReference>
<evidence type="ECO:0000256" key="2">
    <source>
        <dbReference type="ARBA" id="ARBA00023125"/>
    </source>
</evidence>
<evidence type="ECO:0000256" key="3">
    <source>
        <dbReference type="ARBA" id="ARBA00023163"/>
    </source>
</evidence>
<evidence type="ECO:0000313" key="5">
    <source>
        <dbReference type="EMBL" id="MBA9086378.1"/>
    </source>
</evidence>
<keyword evidence="2 5" id="KW-0238">DNA-binding</keyword>